<dbReference type="EMBL" id="PFMR01000098">
    <property type="protein sequence ID" value="PIZ17642.1"/>
    <property type="molecule type" value="Genomic_DNA"/>
</dbReference>
<feature type="transmembrane region" description="Helical" evidence="7">
    <location>
        <begin position="12"/>
        <end position="34"/>
    </location>
</feature>
<reference evidence="9" key="1">
    <citation type="submission" date="2017-09" db="EMBL/GenBank/DDBJ databases">
        <title>Depth-based differentiation of microbial function through sediment-hosted aquifers and enrichment of novel symbionts in the deep terrestrial subsurface.</title>
        <authorList>
            <person name="Probst A.J."/>
            <person name="Ladd B."/>
            <person name="Jarett J.K."/>
            <person name="Geller-Mcgrath D.E."/>
            <person name="Sieber C.M.K."/>
            <person name="Emerson J.B."/>
            <person name="Anantharaman K."/>
            <person name="Thomas B.C."/>
            <person name="Malmstrom R."/>
            <person name="Stieglmeier M."/>
            <person name="Klingl A."/>
            <person name="Woyke T."/>
            <person name="Ryan C.M."/>
            <person name="Banfield J.F."/>
        </authorList>
    </citation>
    <scope>NUCLEOTIDE SEQUENCE [LARGE SCALE GENOMIC DNA]</scope>
</reference>
<evidence type="ECO:0000256" key="2">
    <source>
        <dbReference type="ARBA" id="ARBA00007556"/>
    </source>
</evidence>
<evidence type="ECO:0000256" key="6">
    <source>
        <dbReference type="ARBA" id="ARBA00023136"/>
    </source>
</evidence>
<comment type="caution">
    <text evidence="8">The sequence shown here is derived from an EMBL/GenBank/DDBJ whole genome shotgun (WGS) entry which is preliminary data.</text>
</comment>
<feature type="transmembrane region" description="Helical" evidence="7">
    <location>
        <begin position="55"/>
        <end position="73"/>
    </location>
</feature>
<evidence type="ECO:0000256" key="3">
    <source>
        <dbReference type="ARBA" id="ARBA00022448"/>
    </source>
</evidence>
<evidence type="ECO:0000256" key="7">
    <source>
        <dbReference type="RuleBase" id="RU362044"/>
    </source>
</evidence>
<feature type="transmembrane region" description="Helical" evidence="7">
    <location>
        <begin position="147"/>
        <end position="172"/>
    </location>
</feature>
<evidence type="ECO:0000313" key="9">
    <source>
        <dbReference type="Proteomes" id="UP000229307"/>
    </source>
</evidence>
<dbReference type="GO" id="GO:0043190">
    <property type="term" value="C:ATP-binding cassette (ABC) transporter complex"/>
    <property type="evidence" value="ECO:0007669"/>
    <property type="project" value="InterPro"/>
</dbReference>
<dbReference type="PANTHER" id="PTHR30188">
    <property type="entry name" value="ABC TRANSPORTER PERMEASE PROTEIN-RELATED"/>
    <property type="match status" value="1"/>
</dbReference>
<organism evidence="8 9">
    <name type="scientific">Candidatus Desantisbacteria bacterium CG_4_10_14_0_8_um_filter_48_22</name>
    <dbReference type="NCBI Taxonomy" id="1974543"/>
    <lineage>
        <taxon>Bacteria</taxon>
        <taxon>Candidatus Desantisiibacteriota</taxon>
    </lineage>
</organism>
<evidence type="ECO:0000313" key="8">
    <source>
        <dbReference type="EMBL" id="PIZ17642.1"/>
    </source>
</evidence>
<name>A0A2M7SDP7_9BACT</name>
<feature type="transmembrane region" description="Helical" evidence="7">
    <location>
        <begin position="85"/>
        <end position="108"/>
    </location>
</feature>
<dbReference type="InterPro" id="IPR030802">
    <property type="entry name" value="Permease_MalE"/>
</dbReference>
<proteinExistence type="inferred from homology"/>
<dbReference type="Proteomes" id="UP000229307">
    <property type="component" value="Unassembled WGS sequence"/>
</dbReference>
<dbReference type="AlphaFoldDB" id="A0A2M7SDP7"/>
<comment type="similarity">
    <text evidence="2 7">Belongs to the MlaE permease family.</text>
</comment>
<dbReference type="GO" id="GO:0005548">
    <property type="term" value="F:phospholipid transporter activity"/>
    <property type="evidence" value="ECO:0007669"/>
    <property type="project" value="TreeGrafter"/>
</dbReference>
<gene>
    <name evidence="8" type="ORF">COY52_03635</name>
</gene>
<feature type="transmembrane region" description="Helical" evidence="7">
    <location>
        <begin position="197"/>
        <end position="220"/>
    </location>
</feature>
<keyword evidence="4 7" id="KW-0812">Transmembrane</keyword>
<dbReference type="NCBIfam" id="TIGR00056">
    <property type="entry name" value="MlaE family lipid ABC transporter permease subunit"/>
    <property type="match status" value="1"/>
</dbReference>
<feature type="transmembrane region" description="Helical" evidence="7">
    <location>
        <begin position="232"/>
        <end position="255"/>
    </location>
</feature>
<sequence length="258" mass="28163">MKEIVENLGRQALAFLRHLGGIFLLFFSTIYWTFQPSRLKKNIFSQMVFVGMDSLLIIGVTSLLIGMVTAWQTGIAIEQFGAKTYIGGIVAVAIAREMAPLMVGLMCAGRVGSSFAAEIGSMKVTEQIDALKTLAVEPVQYLVVPRFLACLVMMPVLVIFANVIGLFGGWLVATRNLGVDSAIYINHVLSFTKFKDLYAGLTKAAVYGIITSIFSCYRGLEVRGGSEDISRATTFAVVFSCLAILVADYFFSVLFNLM</sequence>
<evidence type="ECO:0000256" key="1">
    <source>
        <dbReference type="ARBA" id="ARBA00004141"/>
    </source>
</evidence>
<keyword evidence="5 7" id="KW-1133">Transmembrane helix</keyword>
<dbReference type="Pfam" id="PF02405">
    <property type="entry name" value="MlaE"/>
    <property type="match status" value="1"/>
</dbReference>
<comment type="subcellular location">
    <subcellularLocation>
        <location evidence="1">Membrane</location>
        <topology evidence="1">Multi-pass membrane protein</topology>
    </subcellularLocation>
</comment>
<accession>A0A2M7SDP7</accession>
<protein>
    <submittedName>
        <fullName evidence="8">ABC transporter permease</fullName>
    </submittedName>
</protein>
<keyword evidence="3" id="KW-0813">Transport</keyword>
<dbReference type="PANTHER" id="PTHR30188:SF4">
    <property type="entry name" value="PROTEIN TRIGALACTOSYLDIACYLGLYCEROL 1, CHLOROPLASTIC"/>
    <property type="match status" value="1"/>
</dbReference>
<evidence type="ECO:0000256" key="5">
    <source>
        <dbReference type="ARBA" id="ARBA00022989"/>
    </source>
</evidence>
<dbReference type="InterPro" id="IPR003453">
    <property type="entry name" value="ABC_MlaE_roteobac"/>
</dbReference>
<keyword evidence="6 7" id="KW-0472">Membrane</keyword>
<evidence type="ECO:0000256" key="4">
    <source>
        <dbReference type="ARBA" id="ARBA00022692"/>
    </source>
</evidence>